<evidence type="ECO:0000256" key="2">
    <source>
        <dbReference type="ARBA" id="ARBA00004496"/>
    </source>
</evidence>
<dbReference type="InterPro" id="IPR013900">
    <property type="entry name" value="RNR_inhibitor"/>
</dbReference>
<evidence type="ECO:0000256" key="3">
    <source>
        <dbReference type="ARBA" id="ARBA00005459"/>
    </source>
</evidence>
<reference evidence="7" key="1">
    <citation type="journal article" date="2020" name="Stud. Mycol.">
        <title>101 Dothideomycetes genomes: a test case for predicting lifestyles and emergence of pathogens.</title>
        <authorList>
            <person name="Haridas S."/>
            <person name="Albert R."/>
            <person name="Binder M."/>
            <person name="Bloem J."/>
            <person name="Labutti K."/>
            <person name="Salamov A."/>
            <person name="Andreopoulos B."/>
            <person name="Baker S."/>
            <person name="Barry K."/>
            <person name="Bills G."/>
            <person name="Bluhm B."/>
            <person name="Cannon C."/>
            <person name="Castanera R."/>
            <person name="Culley D."/>
            <person name="Daum C."/>
            <person name="Ezra D."/>
            <person name="Gonzalez J."/>
            <person name="Henrissat B."/>
            <person name="Kuo A."/>
            <person name="Liang C."/>
            <person name="Lipzen A."/>
            <person name="Lutzoni F."/>
            <person name="Magnuson J."/>
            <person name="Mondo S."/>
            <person name="Nolan M."/>
            <person name="Ohm R."/>
            <person name="Pangilinan J."/>
            <person name="Park H.-J."/>
            <person name="Ramirez L."/>
            <person name="Alfaro M."/>
            <person name="Sun H."/>
            <person name="Tritt A."/>
            <person name="Yoshinaga Y."/>
            <person name="Zwiers L.-H."/>
            <person name="Turgeon B."/>
            <person name="Goodwin S."/>
            <person name="Spatafora J."/>
            <person name="Crous P."/>
            <person name="Grigoriev I."/>
        </authorList>
    </citation>
    <scope>NUCLEOTIDE SEQUENCE</scope>
    <source>
        <strain evidence="7">CBS 133067</strain>
    </source>
</reference>
<dbReference type="PANTHER" id="PTHR28081">
    <property type="entry name" value="DAMAGE-REGULATED IMPORT FACILITATOR 1-RELATED"/>
    <property type="match status" value="1"/>
</dbReference>
<evidence type="ECO:0000256" key="4">
    <source>
        <dbReference type="ARBA" id="ARBA00022490"/>
    </source>
</evidence>
<keyword evidence="8" id="KW-1185">Reference proteome</keyword>
<proteinExistence type="inferred from homology"/>
<feature type="compositionally biased region" description="Polar residues" evidence="6">
    <location>
        <begin position="161"/>
        <end position="175"/>
    </location>
</feature>
<dbReference type="GO" id="GO:0005737">
    <property type="term" value="C:cytoplasm"/>
    <property type="evidence" value="ECO:0007669"/>
    <property type="project" value="UniProtKB-SubCell"/>
</dbReference>
<dbReference type="GO" id="GO:1990846">
    <property type="term" value="F:ribonucleoside-diphosphate reductase inhibitor activity"/>
    <property type="evidence" value="ECO:0007669"/>
    <property type="project" value="TreeGrafter"/>
</dbReference>
<gene>
    <name evidence="7" type="ORF">NA57DRAFT_51162</name>
</gene>
<accession>A0A9P4IR92</accession>
<dbReference type="AlphaFoldDB" id="A0A9P4IR92"/>
<keyword evidence="4" id="KW-0963">Cytoplasm</keyword>
<comment type="subcellular location">
    <subcellularLocation>
        <location evidence="2">Cytoplasm</location>
    </subcellularLocation>
    <subcellularLocation>
        <location evidence="1">Nucleus</location>
    </subcellularLocation>
</comment>
<protein>
    <submittedName>
        <fullName evidence="7">Uncharacterized protein</fullName>
    </submittedName>
</protein>
<dbReference type="Proteomes" id="UP000799772">
    <property type="component" value="Unassembled WGS sequence"/>
</dbReference>
<evidence type="ECO:0000313" key="7">
    <source>
        <dbReference type="EMBL" id="KAF2104329.1"/>
    </source>
</evidence>
<sequence length="282" mass="31310">MAQHRNKRLFQPSITSFFAHAERNGGDLIDSSQSEQKMPVLPPNVQANLLNVGMRIRKSVPAGYKNKAADDIEEERRTLYNAPVATSYRPAELQPFCGIHKIGGLAAQSETYQDMNMSTDPALPVDAQALLPPSSFNSAFSSLSQESSVSTLSTDSMPAVTPQSAPLSTINANTRSQKRRFEEDNDEREQDWDERMASFAPLEPPISPRTQYPVKHTSMPNFAVLTSPTLAARTYAHPTSRARRKDANNHSYVELGMADGNFDFEEADFLKPLEADEMDIET</sequence>
<dbReference type="PANTHER" id="PTHR28081:SF1">
    <property type="entry name" value="DAMAGE-REGULATED IMPORT FACILITATOR 1"/>
    <property type="match status" value="1"/>
</dbReference>
<comment type="similarity">
    <text evidence="3">Belongs to the DIF1/spd1 family.</text>
</comment>
<comment type="caution">
    <text evidence="7">The sequence shown here is derived from an EMBL/GenBank/DDBJ whole genome shotgun (WGS) entry which is preliminary data.</text>
</comment>
<evidence type="ECO:0000313" key="8">
    <source>
        <dbReference type="Proteomes" id="UP000799772"/>
    </source>
</evidence>
<feature type="region of interest" description="Disordered" evidence="6">
    <location>
        <begin position="153"/>
        <end position="190"/>
    </location>
</feature>
<evidence type="ECO:0000256" key="5">
    <source>
        <dbReference type="ARBA" id="ARBA00023242"/>
    </source>
</evidence>
<dbReference type="Pfam" id="PF08591">
    <property type="entry name" value="RNR_inhib"/>
    <property type="match status" value="1"/>
</dbReference>
<dbReference type="EMBL" id="ML978121">
    <property type="protein sequence ID" value="KAF2104329.1"/>
    <property type="molecule type" value="Genomic_DNA"/>
</dbReference>
<keyword evidence="5" id="KW-0539">Nucleus</keyword>
<organism evidence="7 8">
    <name type="scientific">Rhizodiscina lignyota</name>
    <dbReference type="NCBI Taxonomy" id="1504668"/>
    <lineage>
        <taxon>Eukaryota</taxon>
        <taxon>Fungi</taxon>
        <taxon>Dikarya</taxon>
        <taxon>Ascomycota</taxon>
        <taxon>Pezizomycotina</taxon>
        <taxon>Dothideomycetes</taxon>
        <taxon>Pleosporomycetidae</taxon>
        <taxon>Aulographales</taxon>
        <taxon>Rhizodiscinaceae</taxon>
        <taxon>Rhizodiscina</taxon>
    </lineage>
</organism>
<evidence type="ECO:0000256" key="6">
    <source>
        <dbReference type="SAM" id="MobiDB-lite"/>
    </source>
</evidence>
<dbReference type="GO" id="GO:0005634">
    <property type="term" value="C:nucleus"/>
    <property type="evidence" value="ECO:0007669"/>
    <property type="project" value="UniProtKB-SubCell"/>
</dbReference>
<name>A0A9P4IR92_9PEZI</name>
<dbReference type="GO" id="GO:0008104">
    <property type="term" value="P:intracellular protein localization"/>
    <property type="evidence" value="ECO:0007669"/>
    <property type="project" value="TreeGrafter"/>
</dbReference>
<dbReference type="OrthoDB" id="4072855at2759"/>
<evidence type="ECO:0000256" key="1">
    <source>
        <dbReference type="ARBA" id="ARBA00004123"/>
    </source>
</evidence>